<dbReference type="AlphaFoldDB" id="A0A0A1UIC8"/>
<proteinExistence type="predicted"/>
<dbReference type="Proteomes" id="UP000030108">
    <property type="component" value="Unassembled WGS sequence"/>
</dbReference>
<sequence>MAHPLAVIDELESAGMHFRATHTARGGLSQLAPISSLPTEILSNIFQLVANSCVLTVIDCEDSDSEVSGLDEGEVQNADNSTGLVRRRNKSEQLENFPTDLDCLSRVCSYWRQFAINTPSLWTHVDIVPHTLLHKELFARAETYIARAAPLPIELHAADLNPLAYDEEDLRQLLKLVHNRINSLDIAVTYCWRQFHILILEELFLDRTSASTSLTKLTTSCSPLNYELDEFFDWFEHSHDGFLHLTTLRLHGMFPVWGSIAYHNLVDLRLTPPSDIRWTRISESQLRSILEASPGLRILYFALHIVDRQPHDESVAPVQLNDLELVSISTYRGDEDVLLQPGYILRMLAPGSNPLRLTICHNPDDDNLNDPNYCPGELVEFFRRSNIAKFCAKYSCPQLDQLLRFAPDLEELAFDTCAFGWQKDSLLKGSDPATPRSNSLVLHNCSLNIEHLEVLLDYYPTKSLILSKCNLKYIEDSSEVGGPVRQVSDLSGRYPATKFDFQASDPTASWNLIDCT</sequence>
<evidence type="ECO:0000313" key="3">
    <source>
        <dbReference type="Proteomes" id="UP000030108"/>
    </source>
</evidence>
<dbReference type="InterPro" id="IPR036047">
    <property type="entry name" value="F-box-like_dom_sf"/>
</dbReference>
<gene>
    <name evidence="2" type="ORF">RSOL_262050</name>
</gene>
<evidence type="ECO:0000313" key="2">
    <source>
        <dbReference type="EMBL" id="EUC58540.1"/>
    </source>
</evidence>
<dbReference type="OrthoDB" id="3266451at2759"/>
<comment type="caution">
    <text evidence="2">The sequence shown here is derived from an EMBL/GenBank/DDBJ whole genome shotgun (WGS) entry which is preliminary data.</text>
</comment>
<name>A0A0A1UIC8_9AGAM</name>
<evidence type="ECO:0000259" key="1">
    <source>
        <dbReference type="Pfam" id="PF12937"/>
    </source>
</evidence>
<organism evidence="2 3">
    <name type="scientific">Rhizoctonia solani AG-3 Rhs1AP</name>
    <dbReference type="NCBI Taxonomy" id="1086054"/>
    <lineage>
        <taxon>Eukaryota</taxon>
        <taxon>Fungi</taxon>
        <taxon>Dikarya</taxon>
        <taxon>Basidiomycota</taxon>
        <taxon>Agaricomycotina</taxon>
        <taxon>Agaricomycetes</taxon>
        <taxon>Cantharellales</taxon>
        <taxon>Ceratobasidiaceae</taxon>
        <taxon>Rhizoctonia</taxon>
    </lineage>
</organism>
<accession>A0A0A1UIC8</accession>
<dbReference type="Pfam" id="PF12937">
    <property type="entry name" value="F-box-like"/>
    <property type="match status" value="1"/>
</dbReference>
<dbReference type="SUPFAM" id="SSF81383">
    <property type="entry name" value="F-box domain"/>
    <property type="match status" value="1"/>
</dbReference>
<protein>
    <submittedName>
        <fullName evidence="2">F-box-like domain protein</fullName>
    </submittedName>
</protein>
<dbReference type="InterPro" id="IPR001810">
    <property type="entry name" value="F-box_dom"/>
</dbReference>
<dbReference type="EMBL" id="JATN01000321">
    <property type="protein sequence ID" value="EUC58540.1"/>
    <property type="molecule type" value="Genomic_DNA"/>
</dbReference>
<reference evidence="3" key="1">
    <citation type="journal article" date="2014" name="Genome Announc.">
        <title>Draft genome sequence of the plant-pathogenic soil fungus Rhizoctonia solani anastomosis group 3 strain Rhs1AP.</title>
        <authorList>
            <person name="Cubeta M.A."/>
            <person name="Thomas E."/>
            <person name="Dean R.A."/>
            <person name="Jabaji S."/>
            <person name="Neate S.M."/>
            <person name="Tavantzis S."/>
            <person name="Toda T."/>
            <person name="Vilgalys R."/>
            <person name="Bharathan N."/>
            <person name="Fedorova-Abrams N."/>
            <person name="Pakala S.B."/>
            <person name="Pakala S.M."/>
            <person name="Zafar N."/>
            <person name="Joardar V."/>
            <person name="Losada L."/>
            <person name="Nierman W.C."/>
        </authorList>
    </citation>
    <scope>NUCLEOTIDE SEQUENCE [LARGE SCALE GENOMIC DNA]</scope>
    <source>
        <strain evidence="3">AG-3</strain>
    </source>
</reference>
<feature type="domain" description="F-box" evidence="1">
    <location>
        <begin position="98"/>
        <end position="127"/>
    </location>
</feature>
<dbReference type="Gene3D" id="1.20.1280.50">
    <property type="match status" value="1"/>
</dbReference>